<name>A0A2X1Q5C1_KLEPN</name>
<dbReference type="Gene3D" id="3.40.50.720">
    <property type="entry name" value="NAD(P)-binding Rossmann-like Domain"/>
    <property type="match status" value="1"/>
</dbReference>
<dbReference type="InterPro" id="IPR036291">
    <property type="entry name" value="NAD(P)-bd_dom_sf"/>
</dbReference>
<feature type="domain" description="Gfo/Idh/MocA-like oxidoreductase N-terminal" evidence="1">
    <location>
        <begin position="6"/>
        <end position="79"/>
    </location>
</feature>
<evidence type="ECO:0000313" key="3">
    <source>
        <dbReference type="Proteomes" id="UP000251123"/>
    </source>
</evidence>
<dbReference type="EMBL" id="UASN01000002">
    <property type="protein sequence ID" value="SPX51632.1"/>
    <property type="molecule type" value="Genomic_DNA"/>
</dbReference>
<dbReference type="Proteomes" id="UP000251123">
    <property type="component" value="Unassembled WGS sequence"/>
</dbReference>
<reference evidence="2 3" key="1">
    <citation type="submission" date="2018-06" db="EMBL/GenBank/DDBJ databases">
        <authorList>
            <consortium name="Pathogen Informatics"/>
            <person name="Doyle S."/>
        </authorList>
    </citation>
    <scope>NUCLEOTIDE SEQUENCE [LARGE SCALE GENOMIC DNA]</scope>
    <source>
        <strain evidence="2 3">NCTC9601</strain>
    </source>
</reference>
<organism evidence="2 3">
    <name type="scientific">Klebsiella pneumoniae</name>
    <dbReference type="NCBI Taxonomy" id="573"/>
    <lineage>
        <taxon>Bacteria</taxon>
        <taxon>Pseudomonadati</taxon>
        <taxon>Pseudomonadota</taxon>
        <taxon>Gammaproteobacteria</taxon>
        <taxon>Enterobacterales</taxon>
        <taxon>Enterobacteriaceae</taxon>
        <taxon>Klebsiella/Raoultella group</taxon>
        <taxon>Klebsiella</taxon>
        <taxon>Klebsiella pneumoniae complex</taxon>
    </lineage>
</organism>
<dbReference type="GO" id="GO:0000166">
    <property type="term" value="F:nucleotide binding"/>
    <property type="evidence" value="ECO:0007669"/>
    <property type="project" value="InterPro"/>
</dbReference>
<gene>
    <name evidence="2" type="primary">ybtU_1</name>
    <name evidence="2" type="ORF">NCTC9601_00201</name>
</gene>
<dbReference type="AlphaFoldDB" id="A0A2X1Q5C1"/>
<accession>A0A2X1Q5C1</accession>
<dbReference type="InterPro" id="IPR000683">
    <property type="entry name" value="Gfo/Idh/MocA-like_OxRdtase_N"/>
</dbReference>
<proteinExistence type="predicted"/>
<evidence type="ECO:0000259" key="1">
    <source>
        <dbReference type="Pfam" id="PF01408"/>
    </source>
</evidence>
<evidence type="ECO:0000313" key="2">
    <source>
        <dbReference type="EMBL" id="SPX51632.1"/>
    </source>
</evidence>
<sequence length="113" mass="12040">MNAVPLKVLVCGSTFGQFWLAALQRYPLRFKVVGLLASGSARSRDCAQRYDIPLYTDIASLPEDIDLACVVLRATVMGGAGSVLAQQLMPGAFISFRSSPYIMRGGGEPALSA</sequence>
<protein>
    <submittedName>
        <fullName evidence="2">Thiazolinyl-S-HMWP1 reductase</fullName>
    </submittedName>
</protein>
<dbReference type="SUPFAM" id="SSF51735">
    <property type="entry name" value="NAD(P)-binding Rossmann-fold domains"/>
    <property type="match status" value="1"/>
</dbReference>
<dbReference type="Pfam" id="PF01408">
    <property type="entry name" value="GFO_IDH_MocA"/>
    <property type="match status" value="1"/>
</dbReference>